<dbReference type="STRING" id="546364.SAMN04489730_3204"/>
<dbReference type="EMBL" id="FPJG01000006">
    <property type="protein sequence ID" value="SFW71004.1"/>
    <property type="molecule type" value="Genomic_DNA"/>
</dbReference>
<keyword evidence="2" id="KW-1185">Reference proteome</keyword>
<dbReference type="Proteomes" id="UP000182740">
    <property type="component" value="Unassembled WGS sequence"/>
</dbReference>
<evidence type="ECO:0000313" key="1">
    <source>
        <dbReference type="EMBL" id="SFW71004.1"/>
    </source>
</evidence>
<dbReference type="RefSeq" id="WP_072477031.1">
    <property type="nucleotide sequence ID" value="NZ_FPJG01000006.1"/>
</dbReference>
<reference evidence="2" key="1">
    <citation type="submission" date="2016-11" db="EMBL/GenBank/DDBJ databases">
        <authorList>
            <person name="Varghese N."/>
            <person name="Submissions S."/>
        </authorList>
    </citation>
    <scope>NUCLEOTIDE SEQUENCE [LARGE SCALE GENOMIC DNA]</scope>
    <source>
        <strain evidence="2">DSM 44671</strain>
    </source>
</reference>
<proteinExistence type="predicted"/>
<dbReference type="OrthoDB" id="5181094at2"/>
<sequence>MATERDDREVNEFYLRMLAAGDGKPVAIGAPADDPVARVIQQIVDGVLSYVDLEMSDPAVAELMRSDRIAVRTIPPASIQALTVWIEPRHVVAFNRGLGLFLYRLARAFAGNYIVRGPGDPPAPPESDAISIIATLLDWMASPVRAPLLQDWEVGPREIKTAENFTTAAERFVMCHELAHIMYGHLIADSSAFTTDSVSLADLDTRPLRQETEADVAGAVLAIDSMPHIGIDPRAAAHGIYFFFWALDLAERVGAVLTDGSHLAAAERLEVCRFGIGQWYGEESATTLFKPVDETGELLSRLGEAAFELQRGRRFLVASRMDELFAKTSWPEWPQQEQMSELRREVMDMMLEAPSAVVDALAANLLNHGDYAALLKSMASPDERQYNDRWRRHQIAHFLARHAPEQVRTCLGVTTFP</sequence>
<accession>A0A1K1RGK8</accession>
<dbReference type="AlphaFoldDB" id="A0A1K1RGK8"/>
<name>A0A1K1RGK8_9PSEU</name>
<evidence type="ECO:0000313" key="2">
    <source>
        <dbReference type="Proteomes" id="UP000182740"/>
    </source>
</evidence>
<gene>
    <name evidence="1" type="ORF">SAMN04489730_3204</name>
</gene>
<organism evidence="1 2">
    <name type="scientific">Amycolatopsis australiensis</name>
    <dbReference type="NCBI Taxonomy" id="546364"/>
    <lineage>
        <taxon>Bacteria</taxon>
        <taxon>Bacillati</taxon>
        <taxon>Actinomycetota</taxon>
        <taxon>Actinomycetes</taxon>
        <taxon>Pseudonocardiales</taxon>
        <taxon>Pseudonocardiaceae</taxon>
        <taxon>Amycolatopsis</taxon>
    </lineage>
</organism>
<protein>
    <submittedName>
        <fullName evidence="1">Uncharacterized protein</fullName>
    </submittedName>
</protein>